<dbReference type="Pfam" id="PF06051">
    <property type="entry name" value="DUF928"/>
    <property type="match status" value="1"/>
</dbReference>
<gene>
    <name evidence="1" type="ORF">ACFVKH_17565</name>
</gene>
<accession>A0ABW6IIQ1</accession>
<comment type="caution">
    <text evidence="1">The sequence shown here is derived from an EMBL/GenBank/DDBJ whole genome shotgun (WGS) entry which is preliminary data.</text>
</comment>
<keyword evidence="2" id="KW-1185">Reference proteome</keyword>
<sequence>MTDWQTWRPIYISLGLALSLNLSGFLPLLPVAAERFEPPNLGRPGRRVGGGTRGGCAFGNPARLTALLPDSNLGLTTQPYPTFYWFVPQNSAQLVEFSLYRAETTAAERQLVYRSTFVPDRAAGIASLKLPESVGLPPLALEQDYQWSVALVCNAEARQQDLRVDGWIQRIDPTADLAAQLAREPVAAHAALYAANGLWFDAIAQLISLRQGYPQSATVQARWAELLTSVGLAEMAEQPIFAEPGQSQETEN</sequence>
<organism evidence="1 2">
    <name type="scientific">Almyronema epifaneia S1</name>
    <dbReference type="NCBI Taxonomy" id="2991925"/>
    <lineage>
        <taxon>Bacteria</taxon>
        <taxon>Bacillati</taxon>
        <taxon>Cyanobacteriota</taxon>
        <taxon>Cyanophyceae</taxon>
        <taxon>Nodosilineales</taxon>
        <taxon>Nodosilineaceae</taxon>
        <taxon>Almyronema</taxon>
        <taxon>Almyronema epifaneia</taxon>
    </lineage>
</organism>
<dbReference type="Proteomes" id="UP001600165">
    <property type="component" value="Unassembled WGS sequence"/>
</dbReference>
<dbReference type="EMBL" id="JBHZOL010000099">
    <property type="protein sequence ID" value="MFE4108094.1"/>
    <property type="molecule type" value="Genomic_DNA"/>
</dbReference>
<evidence type="ECO:0000313" key="1">
    <source>
        <dbReference type="EMBL" id="MFE4108094.1"/>
    </source>
</evidence>
<name>A0ABW6IIQ1_9CYAN</name>
<dbReference type="RefSeq" id="WP_377967475.1">
    <property type="nucleotide sequence ID" value="NZ_JBHZOL010000099.1"/>
</dbReference>
<protein>
    <submittedName>
        <fullName evidence="1">DUF928 domain-containing protein</fullName>
    </submittedName>
</protein>
<proteinExistence type="predicted"/>
<evidence type="ECO:0000313" key="2">
    <source>
        <dbReference type="Proteomes" id="UP001600165"/>
    </source>
</evidence>
<dbReference type="InterPro" id="IPR010328">
    <property type="entry name" value="DUF928"/>
</dbReference>
<reference evidence="1 2" key="1">
    <citation type="submission" date="2024-10" db="EMBL/GenBank/DDBJ databases">
        <authorList>
            <person name="Ratan Roy A."/>
            <person name="Morales Sandoval P.H."/>
            <person name="De Los Santos Villalobos S."/>
            <person name="Chakraborty S."/>
            <person name="Mukherjee J."/>
        </authorList>
    </citation>
    <scope>NUCLEOTIDE SEQUENCE [LARGE SCALE GENOMIC DNA]</scope>
    <source>
        <strain evidence="1 2">S1</strain>
    </source>
</reference>